<dbReference type="EC" id="1.-.-.-" evidence="7"/>
<dbReference type="InterPro" id="IPR052530">
    <property type="entry name" value="NAD(P)H_nitroreductase"/>
</dbReference>
<dbReference type="GO" id="GO:0016491">
    <property type="term" value="F:oxidoreductase activity"/>
    <property type="evidence" value="ECO:0007669"/>
    <property type="project" value="UniProtKB-UniRule"/>
</dbReference>
<evidence type="ECO:0000256" key="5">
    <source>
        <dbReference type="ARBA" id="ARBA00023002"/>
    </source>
</evidence>
<keyword evidence="11" id="KW-1185">Reference proteome</keyword>
<evidence type="ECO:0000256" key="8">
    <source>
        <dbReference type="PIRSR" id="PIRSR000232-1"/>
    </source>
</evidence>
<feature type="domain" description="Nitroreductase" evidence="9">
    <location>
        <begin position="13"/>
        <end position="170"/>
    </location>
</feature>
<dbReference type="InterPro" id="IPR029479">
    <property type="entry name" value="Nitroreductase"/>
</dbReference>
<feature type="binding site" evidence="8">
    <location>
        <position position="42"/>
    </location>
    <ligand>
        <name>FMN</name>
        <dbReference type="ChEBI" id="CHEBI:58210"/>
        <note>ligand shared between dimeric partners</note>
    </ligand>
</feature>
<comment type="cofactor">
    <cofactor evidence="8">
        <name>FMN</name>
        <dbReference type="ChEBI" id="CHEBI:58210"/>
    </cofactor>
    <text evidence="8">Binds 1 FMN per subunit.</text>
</comment>
<keyword evidence="4 7" id="KW-0521">NADP</keyword>
<evidence type="ECO:0000256" key="4">
    <source>
        <dbReference type="ARBA" id="ARBA00022857"/>
    </source>
</evidence>
<dbReference type="RefSeq" id="WP_245510979.1">
    <property type="nucleotide sequence ID" value="NZ_SMAR01000008.1"/>
</dbReference>
<evidence type="ECO:0000256" key="7">
    <source>
        <dbReference type="PIRNR" id="PIRNR000232"/>
    </source>
</evidence>
<dbReference type="CDD" id="cd02135">
    <property type="entry name" value="YdjA-like"/>
    <property type="match status" value="1"/>
</dbReference>
<dbReference type="EMBL" id="SMAR01000008">
    <property type="protein sequence ID" value="TCT40911.1"/>
    <property type="molecule type" value="Genomic_DNA"/>
</dbReference>
<dbReference type="PANTHER" id="PTHR43821">
    <property type="entry name" value="NAD(P)H NITROREDUCTASE YDJA-RELATED"/>
    <property type="match status" value="1"/>
</dbReference>
<dbReference type="PIRSF" id="PIRSF000232">
    <property type="entry name" value="YdjA"/>
    <property type="match status" value="1"/>
</dbReference>
<organism evidence="10 11">
    <name type="scientific">Martelella mediterranea</name>
    <dbReference type="NCBI Taxonomy" id="293089"/>
    <lineage>
        <taxon>Bacteria</taxon>
        <taxon>Pseudomonadati</taxon>
        <taxon>Pseudomonadota</taxon>
        <taxon>Alphaproteobacteria</taxon>
        <taxon>Hyphomicrobiales</taxon>
        <taxon>Aurantimonadaceae</taxon>
        <taxon>Martelella</taxon>
    </lineage>
</organism>
<evidence type="ECO:0000256" key="3">
    <source>
        <dbReference type="ARBA" id="ARBA00022643"/>
    </source>
</evidence>
<evidence type="ECO:0000313" key="11">
    <source>
        <dbReference type="Proteomes" id="UP000295097"/>
    </source>
</evidence>
<feature type="binding site" description="in other chain" evidence="8">
    <location>
        <begin position="140"/>
        <end position="142"/>
    </location>
    <ligand>
        <name>FMN</name>
        <dbReference type="ChEBI" id="CHEBI:58210"/>
        <note>ligand shared between dimeric partners</note>
    </ligand>
</feature>
<dbReference type="PANTHER" id="PTHR43821:SF1">
    <property type="entry name" value="NAD(P)H NITROREDUCTASE YDJA-RELATED"/>
    <property type="match status" value="1"/>
</dbReference>
<dbReference type="InterPro" id="IPR026021">
    <property type="entry name" value="YdjA-like"/>
</dbReference>
<accession>A0A4R3NT59</accession>
<dbReference type="Pfam" id="PF00881">
    <property type="entry name" value="Nitroreductase"/>
    <property type="match status" value="1"/>
</dbReference>
<dbReference type="Proteomes" id="UP000295097">
    <property type="component" value="Unassembled WGS sequence"/>
</dbReference>
<reference evidence="10 11" key="1">
    <citation type="submission" date="2019-03" db="EMBL/GenBank/DDBJ databases">
        <title>Freshwater and sediment microbial communities from various areas in North America, analyzing microbe dynamics in response to fracking.</title>
        <authorList>
            <person name="Lamendella R."/>
        </authorList>
    </citation>
    <scope>NUCLEOTIDE SEQUENCE [LARGE SCALE GENOMIC DNA]</scope>
    <source>
        <strain evidence="10 11">175.2</strain>
    </source>
</reference>
<evidence type="ECO:0000313" key="10">
    <source>
        <dbReference type="EMBL" id="TCT40911.1"/>
    </source>
</evidence>
<dbReference type="SUPFAM" id="SSF55469">
    <property type="entry name" value="FMN-dependent nitroreductase-like"/>
    <property type="match status" value="1"/>
</dbReference>
<dbReference type="Gene3D" id="3.40.109.10">
    <property type="entry name" value="NADH Oxidase"/>
    <property type="match status" value="1"/>
</dbReference>
<evidence type="ECO:0000256" key="6">
    <source>
        <dbReference type="ARBA" id="ARBA00023027"/>
    </source>
</evidence>
<feature type="binding site" description="in other chain" evidence="8">
    <location>
        <begin position="15"/>
        <end position="17"/>
    </location>
    <ligand>
        <name>FMN</name>
        <dbReference type="ChEBI" id="CHEBI:58210"/>
        <note>ligand shared between dimeric partners</note>
    </ligand>
</feature>
<dbReference type="AlphaFoldDB" id="A0A4R3NT59"/>
<keyword evidence="6 7" id="KW-0520">NAD</keyword>
<evidence type="ECO:0000259" key="9">
    <source>
        <dbReference type="Pfam" id="PF00881"/>
    </source>
</evidence>
<gene>
    <name evidence="10" type="ORF">EDC90_100851</name>
</gene>
<comment type="similarity">
    <text evidence="1 7">Belongs to the nitroreductase family.</text>
</comment>
<evidence type="ECO:0000256" key="2">
    <source>
        <dbReference type="ARBA" id="ARBA00022630"/>
    </source>
</evidence>
<evidence type="ECO:0000256" key="1">
    <source>
        <dbReference type="ARBA" id="ARBA00007118"/>
    </source>
</evidence>
<name>A0A4R3NT59_9HYPH</name>
<keyword evidence="2 7" id="KW-0285">Flavoprotein</keyword>
<feature type="binding site" evidence="8">
    <location>
        <position position="46"/>
    </location>
    <ligand>
        <name>FMN</name>
        <dbReference type="ChEBI" id="CHEBI:58210"/>
        <note>ligand shared between dimeric partners</note>
    </ligand>
</feature>
<comment type="caution">
    <text evidence="10">The sequence shown here is derived from an EMBL/GenBank/DDBJ whole genome shotgun (WGS) entry which is preliminary data.</text>
</comment>
<dbReference type="InterPro" id="IPR000415">
    <property type="entry name" value="Nitroreductase-like"/>
</dbReference>
<sequence>MNSKNPELISFLKSRRSTPVLQLDEPAPVREQVEEMLTIASRVPDHGKLAPWRFIVYAGEERAKAGDALAQIVMSDDPQASDERLALERGRFTRAPLVIGVISRAAVHPKIPEWEQIMSAGAACHNLLLAANAFGYGANWLSEWYAFDNRAWPALGVKETEKVAGFVHIGTRTEAPFERVRPALEDVVTWRGAF</sequence>
<keyword evidence="5 7" id="KW-0560">Oxidoreductase</keyword>
<protein>
    <recommendedName>
        <fullName evidence="7">Putative NAD(P)H nitroreductase</fullName>
        <ecNumber evidence="7">1.-.-.-</ecNumber>
    </recommendedName>
</protein>
<keyword evidence="3 7" id="KW-0288">FMN</keyword>
<proteinExistence type="inferred from homology"/>